<accession>A0A261UA89</accession>
<dbReference type="Proteomes" id="UP000216885">
    <property type="component" value="Unassembled WGS sequence"/>
</dbReference>
<proteinExistence type="predicted"/>
<comment type="caution">
    <text evidence="1">The sequence shown here is derived from an EMBL/GenBank/DDBJ whole genome shotgun (WGS) entry which is preliminary data.</text>
</comment>
<keyword evidence="2" id="KW-1185">Reference proteome</keyword>
<dbReference type="AlphaFoldDB" id="A0A261UA89"/>
<sequence length="112" mass="12505">MADLWEPGLRTLCVPVRATRHAAVRAIRAVAGSRRWQIRQGRRWIPAELQDSHRGPCWLSLHLQADASAAGPRAHYRVSIWQPRISATAWRRLCLLAGAAQRLRASPVQGAS</sequence>
<evidence type="ECO:0000313" key="2">
    <source>
        <dbReference type="Proteomes" id="UP000216885"/>
    </source>
</evidence>
<name>A0A261UA89_9BORD</name>
<reference evidence="1 2" key="1">
    <citation type="submission" date="2017-05" db="EMBL/GenBank/DDBJ databases">
        <title>Complete and WGS of Bordetella genogroups.</title>
        <authorList>
            <person name="Spilker T."/>
            <person name="LiPuma J."/>
        </authorList>
    </citation>
    <scope>NUCLEOTIDE SEQUENCE [LARGE SCALE GENOMIC DNA]</scope>
    <source>
        <strain evidence="1 2">AU9919</strain>
    </source>
</reference>
<evidence type="ECO:0000313" key="1">
    <source>
        <dbReference type="EMBL" id="OZI58170.1"/>
    </source>
</evidence>
<gene>
    <name evidence="1" type="ORF">CAL20_07595</name>
</gene>
<organism evidence="1 2">
    <name type="scientific">Bordetella genomosp. 4</name>
    <dbReference type="NCBI Taxonomy" id="463044"/>
    <lineage>
        <taxon>Bacteria</taxon>
        <taxon>Pseudomonadati</taxon>
        <taxon>Pseudomonadota</taxon>
        <taxon>Betaproteobacteria</taxon>
        <taxon>Burkholderiales</taxon>
        <taxon>Alcaligenaceae</taxon>
        <taxon>Bordetella</taxon>
    </lineage>
</organism>
<dbReference type="EMBL" id="NEVQ01000011">
    <property type="protein sequence ID" value="OZI58170.1"/>
    <property type="molecule type" value="Genomic_DNA"/>
</dbReference>
<protein>
    <submittedName>
        <fullName evidence="1">Uncharacterized protein</fullName>
    </submittedName>
</protein>